<dbReference type="EMBL" id="CAUEEQ010072734">
    <property type="protein sequence ID" value="CAJ0966219.1"/>
    <property type="molecule type" value="Genomic_DNA"/>
</dbReference>
<keyword evidence="2" id="KW-1185">Reference proteome</keyword>
<organism evidence="1 2">
    <name type="scientific">Ranitomeya imitator</name>
    <name type="common">mimic poison frog</name>
    <dbReference type="NCBI Taxonomy" id="111125"/>
    <lineage>
        <taxon>Eukaryota</taxon>
        <taxon>Metazoa</taxon>
        <taxon>Chordata</taxon>
        <taxon>Craniata</taxon>
        <taxon>Vertebrata</taxon>
        <taxon>Euteleostomi</taxon>
        <taxon>Amphibia</taxon>
        <taxon>Batrachia</taxon>
        <taxon>Anura</taxon>
        <taxon>Neobatrachia</taxon>
        <taxon>Hyloidea</taxon>
        <taxon>Dendrobatidae</taxon>
        <taxon>Dendrobatinae</taxon>
        <taxon>Ranitomeya</taxon>
    </lineage>
</organism>
<reference evidence="1" key="1">
    <citation type="submission" date="2023-07" db="EMBL/GenBank/DDBJ databases">
        <authorList>
            <person name="Stuckert A."/>
        </authorList>
    </citation>
    <scope>NUCLEOTIDE SEQUENCE</scope>
</reference>
<dbReference type="Proteomes" id="UP001176940">
    <property type="component" value="Unassembled WGS sequence"/>
</dbReference>
<evidence type="ECO:0008006" key="3">
    <source>
        <dbReference type="Google" id="ProtNLM"/>
    </source>
</evidence>
<name>A0ABN9MHG1_9NEOB</name>
<comment type="caution">
    <text evidence="1">The sequence shown here is derived from an EMBL/GenBank/DDBJ whole genome shotgun (WGS) entry which is preliminary data.</text>
</comment>
<evidence type="ECO:0000313" key="2">
    <source>
        <dbReference type="Proteomes" id="UP001176940"/>
    </source>
</evidence>
<gene>
    <name evidence="1" type="ORF">RIMI_LOCUS21056957</name>
</gene>
<proteinExistence type="predicted"/>
<evidence type="ECO:0000313" key="1">
    <source>
        <dbReference type="EMBL" id="CAJ0966219.1"/>
    </source>
</evidence>
<protein>
    <recommendedName>
        <fullName evidence="3">Secreted protein</fullName>
    </recommendedName>
</protein>
<accession>A0ABN9MHG1</accession>
<sequence length="76" mass="8646">MVVTFHRALYYMTISYVILYCNGQTCRLDISELHGFSQPGNITLGVVLPLHLATNYHLTSFTEKPPRTTCSMFTKC</sequence>